<protein>
    <recommendedName>
        <fullName evidence="1">Putative restriction endonuclease domain-containing protein</fullName>
    </recommendedName>
</protein>
<dbReference type="Proteomes" id="UP000317318">
    <property type="component" value="Chromosome"/>
</dbReference>
<gene>
    <name evidence="2" type="ORF">Pan189_21650</name>
</gene>
<feature type="domain" description="Putative restriction endonuclease" evidence="1">
    <location>
        <begin position="27"/>
        <end position="161"/>
    </location>
</feature>
<dbReference type="Pfam" id="PF05685">
    <property type="entry name" value="Uma2"/>
    <property type="match status" value="1"/>
</dbReference>
<evidence type="ECO:0000313" key="2">
    <source>
        <dbReference type="EMBL" id="QDT37783.1"/>
    </source>
</evidence>
<dbReference type="Gene3D" id="3.90.1570.10">
    <property type="entry name" value="tt1808, chain A"/>
    <property type="match status" value="1"/>
</dbReference>
<proteinExistence type="predicted"/>
<evidence type="ECO:0000313" key="3">
    <source>
        <dbReference type="Proteomes" id="UP000317318"/>
    </source>
</evidence>
<evidence type="ECO:0000259" key="1">
    <source>
        <dbReference type="Pfam" id="PF05685"/>
    </source>
</evidence>
<accession>A0A517R1R8</accession>
<dbReference type="InterPro" id="IPR008538">
    <property type="entry name" value="Uma2"/>
</dbReference>
<name>A0A517R1R8_9PLAN</name>
<dbReference type="KEGG" id="svp:Pan189_21650"/>
<reference evidence="2 3" key="1">
    <citation type="submission" date="2019-02" db="EMBL/GenBank/DDBJ databases">
        <title>Deep-cultivation of Planctomycetes and their phenomic and genomic characterization uncovers novel biology.</title>
        <authorList>
            <person name="Wiegand S."/>
            <person name="Jogler M."/>
            <person name="Boedeker C."/>
            <person name="Pinto D."/>
            <person name="Vollmers J."/>
            <person name="Rivas-Marin E."/>
            <person name="Kohn T."/>
            <person name="Peeters S.H."/>
            <person name="Heuer A."/>
            <person name="Rast P."/>
            <person name="Oberbeckmann S."/>
            <person name="Bunk B."/>
            <person name="Jeske O."/>
            <person name="Meyerdierks A."/>
            <person name="Storesund J.E."/>
            <person name="Kallscheuer N."/>
            <person name="Luecker S."/>
            <person name="Lage O.M."/>
            <person name="Pohl T."/>
            <person name="Merkel B.J."/>
            <person name="Hornburger P."/>
            <person name="Mueller R.-W."/>
            <person name="Bruemmer F."/>
            <person name="Labrenz M."/>
            <person name="Spormann A.M."/>
            <person name="Op den Camp H."/>
            <person name="Overmann J."/>
            <person name="Amann R."/>
            <person name="Jetten M.S.M."/>
            <person name="Mascher T."/>
            <person name="Medema M.H."/>
            <person name="Devos D.P."/>
            <person name="Kaster A.-K."/>
            <person name="Ovreas L."/>
            <person name="Rohde M."/>
            <person name="Galperin M.Y."/>
            <person name="Jogler C."/>
        </authorList>
    </citation>
    <scope>NUCLEOTIDE SEQUENCE [LARGE SCALE GENOMIC DNA]</scope>
    <source>
        <strain evidence="2 3">Pan189</strain>
    </source>
</reference>
<keyword evidence="3" id="KW-1185">Reference proteome</keyword>
<dbReference type="EMBL" id="CP036268">
    <property type="protein sequence ID" value="QDT37783.1"/>
    <property type="molecule type" value="Genomic_DNA"/>
</dbReference>
<organism evidence="2 3">
    <name type="scientific">Stratiformator vulcanicus</name>
    <dbReference type="NCBI Taxonomy" id="2527980"/>
    <lineage>
        <taxon>Bacteria</taxon>
        <taxon>Pseudomonadati</taxon>
        <taxon>Planctomycetota</taxon>
        <taxon>Planctomycetia</taxon>
        <taxon>Planctomycetales</taxon>
        <taxon>Planctomycetaceae</taxon>
        <taxon>Stratiformator</taxon>
    </lineage>
</organism>
<dbReference type="OrthoDB" id="275506at2"/>
<dbReference type="InterPro" id="IPR012296">
    <property type="entry name" value="Nuclease_put_TT1808"/>
</dbReference>
<dbReference type="AlphaFoldDB" id="A0A517R1R8"/>
<sequence>MSSVLEVPQKYSRAKEAVYTVLHDISWEDYEHFDRMMTGRHVRLTYDRGRLSFMTIGSYHGWLCGLFNQFVIVLTDEYRLPRRCCDDMTCKRSDLQKGLEPDHCYYITNESATRGKKVLDLDADPPPDLAIEVDVSPPRLGRESIYEALGVGELWRFRDGEIHCQVIEHDVFIDADTSKIFHGFRPADLKQFLKRSLETDDTTLMREFRDWLRNNSLGADSKT</sequence>
<dbReference type="RefSeq" id="WP_145363872.1">
    <property type="nucleotide sequence ID" value="NZ_CP036268.1"/>
</dbReference>
<dbReference type="PANTHER" id="PTHR47152">
    <property type="entry name" value="SLR2084 PROTEIN-RELATED"/>
    <property type="match status" value="1"/>
</dbReference>
<dbReference type="PANTHER" id="PTHR47152:SF2">
    <property type="entry name" value="SLR2084 PROTEIN"/>
    <property type="match status" value="1"/>
</dbReference>